<dbReference type="InterPro" id="IPR042003">
    <property type="entry name" value="Sortase_E"/>
</dbReference>
<comment type="caution">
    <text evidence="4">The sequence shown here is derived from an EMBL/GenBank/DDBJ whole genome shotgun (WGS) entry which is preliminary data.</text>
</comment>
<evidence type="ECO:0000256" key="2">
    <source>
        <dbReference type="PIRSR" id="PIRSR605754-1"/>
    </source>
</evidence>
<reference evidence="4" key="1">
    <citation type="submission" date="2020-09" db="EMBL/GenBank/DDBJ databases">
        <title>Streptomyces canutascabiei sp. nov., which causes potato common scab and is distributed across the world.</title>
        <authorList>
            <person name="Nguyen H.P."/>
            <person name="Weisberg A.J."/>
            <person name="Chang J.H."/>
            <person name="Clarke C.R."/>
        </authorList>
    </citation>
    <scope>NUCLEOTIDE SEQUENCE</scope>
    <source>
        <strain evidence="4">ID-01-6.2a</strain>
    </source>
</reference>
<dbReference type="RefSeq" id="WP_192332941.1">
    <property type="nucleotide sequence ID" value="NZ_CP119182.1"/>
</dbReference>
<sequence length="217" mass="23997">MKVPRSVSGRLRPLWVAAECAVTLGLVLLLFVAHQLWWTNRQAQEGVAREVAALERTWAHGGAERPAHAQAYAVLVIPRIHLRAPVAEGVGRAEVLDKGYVGHYPGTARPGRPGNLALAGHRTTHGEPFRHLDRLEAGDEIRVETRDAVHTYVVDSTLPQTAPGDGGVLRPVPRSEVRPSFGYRERGHYLTLTTCTPAYTSTYRLVVWGKLRSVRLR</sequence>
<dbReference type="InterPro" id="IPR023365">
    <property type="entry name" value="Sortase_dom-sf"/>
</dbReference>
<gene>
    <name evidence="4" type="ORF">IHE70_37170</name>
</gene>
<dbReference type="SUPFAM" id="SSF63817">
    <property type="entry name" value="Sortase"/>
    <property type="match status" value="1"/>
</dbReference>
<dbReference type="InterPro" id="IPR005754">
    <property type="entry name" value="Sortase"/>
</dbReference>
<dbReference type="EMBL" id="JACYXT010000021">
    <property type="protein sequence ID" value="MBD9728718.1"/>
    <property type="molecule type" value="Genomic_DNA"/>
</dbReference>
<accession>A0A927LBL1</accession>
<keyword evidence="3" id="KW-0812">Transmembrane</keyword>
<evidence type="ECO:0000256" key="3">
    <source>
        <dbReference type="SAM" id="Phobius"/>
    </source>
</evidence>
<dbReference type="Pfam" id="PF04203">
    <property type="entry name" value="Sortase"/>
    <property type="match status" value="1"/>
</dbReference>
<dbReference type="GeneID" id="79933380"/>
<keyword evidence="3" id="KW-0472">Membrane</keyword>
<dbReference type="Gene3D" id="2.40.260.10">
    <property type="entry name" value="Sortase"/>
    <property type="match status" value="1"/>
</dbReference>
<protein>
    <submittedName>
        <fullName evidence="4">Class E sortase</fullName>
    </submittedName>
</protein>
<dbReference type="GO" id="GO:0016787">
    <property type="term" value="F:hydrolase activity"/>
    <property type="evidence" value="ECO:0007669"/>
    <property type="project" value="UniProtKB-KW"/>
</dbReference>
<evidence type="ECO:0000313" key="4">
    <source>
        <dbReference type="EMBL" id="MBD9728718.1"/>
    </source>
</evidence>
<proteinExistence type="predicted"/>
<organism evidence="4 5">
    <name type="scientific">Streptomyces caniscabiei</name>
    <dbReference type="NCBI Taxonomy" id="2746961"/>
    <lineage>
        <taxon>Bacteria</taxon>
        <taxon>Bacillati</taxon>
        <taxon>Actinomycetota</taxon>
        <taxon>Actinomycetes</taxon>
        <taxon>Kitasatosporales</taxon>
        <taxon>Streptomycetaceae</taxon>
        <taxon>Streptomyces</taxon>
    </lineage>
</organism>
<feature type="active site" description="Acyl-thioester intermediate" evidence="2">
    <location>
        <position position="195"/>
    </location>
</feature>
<dbReference type="InterPro" id="IPR053465">
    <property type="entry name" value="Sortase_Class_E"/>
</dbReference>
<dbReference type="CDD" id="cd05830">
    <property type="entry name" value="Sortase_E"/>
    <property type="match status" value="1"/>
</dbReference>
<keyword evidence="1" id="KW-0378">Hydrolase</keyword>
<feature type="transmembrane region" description="Helical" evidence="3">
    <location>
        <begin position="14"/>
        <end position="33"/>
    </location>
</feature>
<name>A0A927LBL1_9ACTN</name>
<dbReference type="AlphaFoldDB" id="A0A927LBL1"/>
<feature type="active site" description="Proton donor/acceptor" evidence="2">
    <location>
        <position position="121"/>
    </location>
</feature>
<dbReference type="Proteomes" id="UP000661025">
    <property type="component" value="Unassembled WGS sequence"/>
</dbReference>
<dbReference type="NCBIfam" id="TIGR01076">
    <property type="entry name" value="sortase_fam"/>
    <property type="match status" value="1"/>
</dbReference>
<keyword evidence="3" id="KW-1133">Transmembrane helix</keyword>
<evidence type="ECO:0000256" key="1">
    <source>
        <dbReference type="ARBA" id="ARBA00022801"/>
    </source>
</evidence>
<dbReference type="NCBIfam" id="NF033747">
    <property type="entry name" value="class_E_sortase"/>
    <property type="match status" value="1"/>
</dbReference>
<evidence type="ECO:0000313" key="5">
    <source>
        <dbReference type="Proteomes" id="UP000661025"/>
    </source>
</evidence>